<feature type="binding site" evidence="8">
    <location>
        <begin position="157"/>
        <end position="163"/>
    </location>
    <ligand>
        <name>ATP</name>
        <dbReference type="ChEBI" id="CHEBI:30616"/>
    </ligand>
</feature>
<evidence type="ECO:0000256" key="5">
    <source>
        <dbReference type="ARBA" id="ARBA00022755"/>
    </source>
</evidence>
<proteinExistence type="inferred from homology"/>
<feature type="binding site" evidence="8">
    <location>
        <position position="218"/>
    </location>
    <ligand>
        <name>ATP</name>
        <dbReference type="ChEBI" id="CHEBI:30616"/>
    </ligand>
</feature>
<evidence type="ECO:0000256" key="6">
    <source>
        <dbReference type="ARBA" id="ARBA00022840"/>
    </source>
</evidence>
<dbReference type="InterPro" id="IPR040686">
    <property type="entry name" value="PurK_C"/>
</dbReference>
<evidence type="ECO:0000256" key="4">
    <source>
        <dbReference type="ARBA" id="ARBA00022741"/>
    </source>
</evidence>
<evidence type="ECO:0000256" key="7">
    <source>
        <dbReference type="ARBA" id="ARBA00023211"/>
    </source>
</evidence>
<comment type="pathway">
    <text evidence="8 9">Purine metabolism; IMP biosynthesis via de novo pathway; 5-amino-1-(5-phospho-D-ribosyl)imidazole-4-carboxylate from 5-amino-1-(5-phospho-D-ribosyl)imidazole (N5-CAIR route): step 1/2.</text>
</comment>
<dbReference type="AlphaFoldDB" id="A0A4R5N8B3"/>
<comment type="function">
    <text evidence="8">Catalyzes the ATP-dependent conversion of 5-aminoimidazole ribonucleotide (AIR) and HCO(3)(-) to N5-carboxyaminoimidazole ribonucleotide (N5-CAIR).</text>
</comment>
<feature type="binding site" evidence="8">
    <location>
        <position position="152"/>
    </location>
    <ligand>
        <name>ATP</name>
        <dbReference type="ChEBI" id="CHEBI:30616"/>
    </ligand>
</feature>
<dbReference type="HAMAP" id="MF_01928">
    <property type="entry name" value="PurK"/>
    <property type="match status" value="1"/>
</dbReference>
<dbReference type="InterPro" id="IPR011054">
    <property type="entry name" value="Rudment_hybrid_motif"/>
</dbReference>
<dbReference type="RefSeq" id="WP_133264420.1">
    <property type="nucleotide sequence ID" value="NZ_JAGYGP010000001.1"/>
</dbReference>
<dbReference type="InterPro" id="IPR003135">
    <property type="entry name" value="ATP-grasp_carboxylate-amine"/>
</dbReference>
<dbReference type="Proteomes" id="UP000295681">
    <property type="component" value="Unassembled WGS sequence"/>
</dbReference>
<comment type="cofactor">
    <cofactor evidence="2">
        <name>Mg(2+)</name>
        <dbReference type="ChEBI" id="CHEBI:18420"/>
    </cofactor>
</comment>
<feature type="binding site" evidence="8">
    <location>
        <begin position="187"/>
        <end position="190"/>
    </location>
    <ligand>
        <name>ATP</name>
        <dbReference type="ChEBI" id="CHEBI:30616"/>
    </ligand>
</feature>
<dbReference type="PROSITE" id="PS50975">
    <property type="entry name" value="ATP_GRASP"/>
    <property type="match status" value="1"/>
</dbReference>
<evidence type="ECO:0000259" key="10">
    <source>
        <dbReference type="PROSITE" id="PS50975"/>
    </source>
</evidence>
<dbReference type="FunFam" id="3.40.50.20:FF:000016">
    <property type="entry name" value="N5-carboxyaminoimidazole ribonucleotide synthase"/>
    <property type="match status" value="1"/>
</dbReference>
<comment type="caution">
    <text evidence="11">The sequence shown here is derived from an EMBL/GenBank/DDBJ whole genome shotgun (WGS) entry which is preliminary data.</text>
</comment>
<feature type="domain" description="ATP-grasp" evidence="10">
    <location>
        <begin position="116"/>
        <end position="303"/>
    </location>
</feature>
<keyword evidence="4 8" id="KW-0547">Nucleotide-binding</keyword>
<organism evidence="11 12">
    <name type="scientific">Leuconostoc fallax</name>
    <dbReference type="NCBI Taxonomy" id="1251"/>
    <lineage>
        <taxon>Bacteria</taxon>
        <taxon>Bacillati</taxon>
        <taxon>Bacillota</taxon>
        <taxon>Bacilli</taxon>
        <taxon>Lactobacillales</taxon>
        <taxon>Lactobacillaceae</taxon>
        <taxon>Leuconostoc</taxon>
    </lineage>
</organism>
<dbReference type="EC" id="6.3.4.18" evidence="8 9"/>
<evidence type="ECO:0000256" key="1">
    <source>
        <dbReference type="ARBA" id="ARBA00001936"/>
    </source>
</evidence>
<dbReference type="GO" id="GO:0005829">
    <property type="term" value="C:cytosol"/>
    <property type="evidence" value="ECO:0007669"/>
    <property type="project" value="TreeGrafter"/>
</dbReference>
<dbReference type="PANTHER" id="PTHR11609:SF5">
    <property type="entry name" value="PHOSPHORIBOSYLAMINOIMIDAZOLE CARBOXYLASE"/>
    <property type="match status" value="1"/>
</dbReference>
<feature type="binding site" evidence="8">
    <location>
        <begin position="273"/>
        <end position="274"/>
    </location>
    <ligand>
        <name>ATP</name>
        <dbReference type="ChEBI" id="CHEBI:30616"/>
    </ligand>
</feature>
<keyword evidence="3 8" id="KW-0436">Ligase</keyword>
<dbReference type="GO" id="GO:0006189">
    <property type="term" value="P:'de novo' IMP biosynthetic process"/>
    <property type="evidence" value="ECO:0007669"/>
    <property type="project" value="UniProtKB-UniRule"/>
</dbReference>
<comment type="cofactor">
    <cofactor evidence="1">
        <name>Mn(2+)</name>
        <dbReference type="ChEBI" id="CHEBI:29035"/>
    </cofactor>
</comment>
<dbReference type="Gene3D" id="3.30.1490.20">
    <property type="entry name" value="ATP-grasp fold, A domain"/>
    <property type="match status" value="1"/>
</dbReference>
<dbReference type="NCBIfam" id="NF004676">
    <property type="entry name" value="PRK06019.1-2"/>
    <property type="match status" value="1"/>
</dbReference>
<evidence type="ECO:0000256" key="8">
    <source>
        <dbReference type="HAMAP-Rule" id="MF_01928"/>
    </source>
</evidence>
<dbReference type="GO" id="GO:0046872">
    <property type="term" value="F:metal ion binding"/>
    <property type="evidence" value="ECO:0007669"/>
    <property type="project" value="InterPro"/>
</dbReference>
<evidence type="ECO:0000256" key="9">
    <source>
        <dbReference type="RuleBase" id="RU361200"/>
    </source>
</evidence>
<evidence type="ECO:0000313" key="11">
    <source>
        <dbReference type="EMBL" id="TDG68173.1"/>
    </source>
</evidence>
<dbReference type="Gene3D" id="3.40.50.20">
    <property type="match status" value="1"/>
</dbReference>
<comment type="similarity">
    <text evidence="8 9">Belongs to the PurK/PurT family.</text>
</comment>
<keyword evidence="12" id="KW-1185">Reference proteome</keyword>
<name>A0A4R5N8B3_9LACO</name>
<dbReference type="SUPFAM" id="SSF56059">
    <property type="entry name" value="Glutathione synthetase ATP-binding domain-like"/>
    <property type="match status" value="1"/>
</dbReference>
<evidence type="ECO:0000256" key="3">
    <source>
        <dbReference type="ARBA" id="ARBA00022598"/>
    </source>
</evidence>
<keyword evidence="6 8" id="KW-0067">ATP-binding</keyword>
<dbReference type="Gene3D" id="3.30.470.20">
    <property type="entry name" value="ATP-grasp fold, B domain"/>
    <property type="match status" value="1"/>
</dbReference>
<dbReference type="GO" id="GO:0034028">
    <property type="term" value="F:5-(carboxyamino)imidazole ribonucleotide synthase activity"/>
    <property type="evidence" value="ECO:0007669"/>
    <property type="project" value="UniProtKB-UniRule"/>
</dbReference>
<dbReference type="GO" id="GO:0005524">
    <property type="term" value="F:ATP binding"/>
    <property type="evidence" value="ECO:0007669"/>
    <property type="project" value="UniProtKB-UniRule"/>
</dbReference>
<dbReference type="FunFam" id="3.30.1490.20:FF:000015">
    <property type="entry name" value="N5-carboxyaminoimidazole ribonucleotide synthase"/>
    <property type="match status" value="1"/>
</dbReference>
<dbReference type="STRING" id="907931.GCA_000165675_00844"/>
<comment type="catalytic activity">
    <reaction evidence="8 9">
        <text>5-amino-1-(5-phospho-beta-D-ribosyl)imidazole + hydrogencarbonate + ATP = 5-carboxyamino-1-(5-phospho-D-ribosyl)imidazole + ADP + phosphate + 2 H(+)</text>
        <dbReference type="Rhea" id="RHEA:19317"/>
        <dbReference type="ChEBI" id="CHEBI:15378"/>
        <dbReference type="ChEBI" id="CHEBI:17544"/>
        <dbReference type="ChEBI" id="CHEBI:30616"/>
        <dbReference type="ChEBI" id="CHEBI:43474"/>
        <dbReference type="ChEBI" id="CHEBI:58730"/>
        <dbReference type="ChEBI" id="CHEBI:137981"/>
        <dbReference type="ChEBI" id="CHEBI:456216"/>
        <dbReference type="EC" id="6.3.4.18"/>
    </reaction>
</comment>
<protein>
    <recommendedName>
        <fullName evidence="8 9">N5-carboxyaminoimidazole ribonucleotide synthase</fullName>
        <shortName evidence="8 9">N5-CAIR synthase</shortName>
        <ecNumber evidence="8 9">6.3.4.18</ecNumber>
    </recommendedName>
    <alternativeName>
        <fullName evidence="8 9">5-(carboxyamino)imidazole ribonucleotide synthetase</fullName>
    </alternativeName>
</protein>
<dbReference type="NCBIfam" id="NF004675">
    <property type="entry name" value="PRK06019.1-1"/>
    <property type="match status" value="1"/>
</dbReference>
<dbReference type="Pfam" id="PF17769">
    <property type="entry name" value="PurK_C"/>
    <property type="match status" value="1"/>
</dbReference>
<feature type="binding site" evidence="8">
    <location>
        <position position="111"/>
    </location>
    <ligand>
        <name>ATP</name>
        <dbReference type="ChEBI" id="CHEBI:30616"/>
    </ligand>
</feature>
<dbReference type="InterPro" id="IPR011761">
    <property type="entry name" value="ATP-grasp"/>
</dbReference>
<dbReference type="InterPro" id="IPR016185">
    <property type="entry name" value="PreATP-grasp_dom_sf"/>
</dbReference>
<gene>
    <name evidence="8 9" type="primary">purK</name>
    <name evidence="11" type="ORF">C5L23_000479</name>
</gene>
<accession>A0A4R5N8B3</accession>
<feature type="binding site" evidence="8">
    <location>
        <position position="195"/>
    </location>
    <ligand>
        <name>ATP</name>
        <dbReference type="ChEBI" id="CHEBI:30616"/>
    </ligand>
</feature>
<dbReference type="EMBL" id="PUFI01000014">
    <property type="protein sequence ID" value="TDG68173.1"/>
    <property type="molecule type" value="Genomic_DNA"/>
</dbReference>
<reference evidence="11 12" key="1">
    <citation type="journal article" date="2019" name="Appl. Microbiol. Biotechnol.">
        <title>Uncovering carbohydrate metabolism through a genotype-phenotype association study of 56 lactic acid bacteria genomes.</title>
        <authorList>
            <person name="Buron-Moles G."/>
            <person name="Chailyan A."/>
            <person name="Dolejs I."/>
            <person name="Forster J."/>
            <person name="Miks M.H."/>
        </authorList>
    </citation>
    <scope>NUCLEOTIDE SEQUENCE [LARGE SCALE GENOMIC DNA]</scope>
    <source>
        <strain evidence="11 12">ATCC 700006</strain>
    </source>
</reference>
<dbReference type="InterPro" id="IPR005875">
    <property type="entry name" value="PurK"/>
</dbReference>
<comment type="function">
    <text evidence="9">Catalyzes the ATP-dependent conversion of 5-aminoimidazole ribonucleotide (AIR) and HCO(3)- to N5-carboxyaminoimidazole ribonucleotide (N5-CAIR).</text>
</comment>
<keyword evidence="7" id="KW-0464">Manganese</keyword>
<keyword evidence="5 8" id="KW-0658">Purine biosynthesis</keyword>
<evidence type="ECO:0000256" key="2">
    <source>
        <dbReference type="ARBA" id="ARBA00001946"/>
    </source>
</evidence>
<dbReference type="InterPro" id="IPR054350">
    <property type="entry name" value="PurT/PurK_preATP-grasp"/>
</dbReference>
<sequence>MIKKTDANVILPPATIGIIGGGQLGRMMALAAKPMGYRVGILDPTPDSPAGQVADFQITAEYNDATALAKLADESDVITYEFENVDQNALSQQSNVRIPQGIALLDITSNRIQEKTFIRDEAQVPVADFVEIKTPADLEKAILSMGTPLILKTTSGGYDGHGQWDINDIADLAEMKKHWPNAQLIVEKKIQFTREVSVMVTRSANGDITTWPIAENNHQHHILKTSLAPANISHQLAQKIEDIATKIATALSLRGVLGVELFINESTEEIWVNELAPRPHNSGHYSIEATTISQFEGHIRSIVGLPIPQIECFKPALMLNLLGDELIQARQALANHPEWHFHDYGKAVVKQHRKMGHITVLGEDNIAKLLNWAATHQEGTEDEQ</sequence>
<dbReference type="NCBIfam" id="TIGR01161">
    <property type="entry name" value="purK"/>
    <property type="match status" value="1"/>
</dbReference>
<evidence type="ECO:0000313" key="12">
    <source>
        <dbReference type="Proteomes" id="UP000295681"/>
    </source>
</evidence>
<dbReference type="UniPathway" id="UPA00074">
    <property type="reaction ID" value="UER00942"/>
</dbReference>
<dbReference type="Pfam" id="PF22660">
    <property type="entry name" value="RS_preATP-grasp-like"/>
    <property type="match status" value="1"/>
</dbReference>
<dbReference type="GO" id="GO:0004638">
    <property type="term" value="F:phosphoribosylaminoimidazole carboxylase activity"/>
    <property type="evidence" value="ECO:0007669"/>
    <property type="project" value="InterPro"/>
</dbReference>
<comment type="subunit">
    <text evidence="8 9">Homodimer.</text>
</comment>
<dbReference type="SUPFAM" id="SSF52440">
    <property type="entry name" value="PreATP-grasp domain"/>
    <property type="match status" value="1"/>
</dbReference>
<dbReference type="Pfam" id="PF02222">
    <property type="entry name" value="ATP-grasp"/>
    <property type="match status" value="1"/>
</dbReference>
<dbReference type="InterPro" id="IPR013815">
    <property type="entry name" value="ATP_grasp_subdomain_1"/>
</dbReference>
<dbReference type="NCBIfam" id="NF004679">
    <property type="entry name" value="PRK06019.1-5"/>
    <property type="match status" value="1"/>
</dbReference>
<dbReference type="PANTHER" id="PTHR11609">
    <property type="entry name" value="PURINE BIOSYNTHESIS PROTEIN 6/7, PUR6/7"/>
    <property type="match status" value="1"/>
</dbReference>
<dbReference type="SUPFAM" id="SSF51246">
    <property type="entry name" value="Rudiment single hybrid motif"/>
    <property type="match status" value="1"/>
</dbReference>